<keyword evidence="1" id="KW-0732">Signal</keyword>
<name>A0A843VQ27_COLES</name>
<dbReference type="EMBL" id="NMUH01002635">
    <property type="protein sequence ID" value="MQM01203.1"/>
    <property type="molecule type" value="Genomic_DNA"/>
</dbReference>
<feature type="chain" id="PRO_5032599184" evidence="1">
    <location>
        <begin position="17"/>
        <end position="92"/>
    </location>
</feature>
<organism evidence="2 3">
    <name type="scientific">Colocasia esculenta</name>
    <name type="common">Wild taro</name>
    <name type="synonym">Arum esculentum</name>
    <dbReference type="NCBI Taxonomy" id="4460"/>
    <lineage>
        <taxon>Eukaryota</taxon>
        <taxon>Viridiplantae</taxon>
        <taxon>Streptophyta</taxon>
        <taxon>Embryophyta</taxon>
        <taxon>Tracheophyta</taxon>
        <taxon>Spermatophyta</taxon>
        <taxon>Magnoliopsida</taxon>
        <taxon>Liliopsida</taxon>
        <taxon>Araceae</taxon>
        <taxon>Aroideae</taxon>
        <taxon>Colocasieae</taxon>
        <taxon>Colocasia</taxon>
    </lineage>
</organism>
<evidence type="ECO:0000313" key="2">
    <source>
        <dbReference type="EMBL" id="MQM01203.1"/>
    </source>
</evidence>
<evidence type="ECO:0000313" key="3">
    <source>
        <dbReference type="Proteomes" id="UP000652761"/>
    </source>
</evidence>
<reference evidence="2" key="1">
    <citation type="submission" date="2017-07" db="EMBL/GenBank/DDBJ databases">
        <title>Taro Niue Genome Assembly and Annotation.</title>
        <authorList>
            <person name="Atibalentja N."/>
            <person name="Keating K."/>
            <person name="Fields C.J."/>
        </authorList>
    </citation>
    <scope>NUCLEOTIDE SEQUENCE</scope>
    <source>
        <strain evidence="2">Niue_2</strain>
        <tissue evidence="2">Leaf</tissue>
    </source>
</reference>
<evidence type="ECO:0000256" key="1">
    <source>
        <dbReference type="SAM" id="SignalP"/>
    </source>
</evidence>
<sequence>MIFLYLLLACVNKWNGMLTTSVGCSFAESYIHPKKLGAGSLHFNEHRQAAKEKLTSQKAFRVRNLIIKEIPDLDGREPRNDATGPLFLREVV</sequence>
<accession>A0A843VQ27</accession>
<proteinExistence type="predicted"/>
<protein>
    <submittedName>
        <fullName evidence="2">Uncharacterized protein</fullName>
    </submittedName>
</protein>
<dbReference type="Proteomes" id="UP000652761">
    <property type="component" value="Unassembled WGS sequence"/>
</dbReference>
<gene>
    <name evidence="2" type="ORF">Taro_033947</name>
</gene>
<feature type="signal peptide" evidence="1">
    <location>
        <begin position="1"/>
        <end position="16"/>
    </location>
</feature>
<keyword evidence="3" id="KW-1185">Reference proteome</keyword>
<dbReference type="AlphaFoldDB" id="A0A843VQ27"/>
<comment type="caution">
    <text evidence="2">The sequence shown here is derived from an EMBL/GenBank/DDBJ whole genome shotgun (WGS) entry which is preliminary data.</text>
</comment>